<dbReference type="RefSeq" id="WP_165495654.1">
    <property type="nucleotide sequence ID" value="NZ_SJDL01000003.1"/>
</dbReference>
<sequence length="497" mass="56170">MCRCARHPDLCPAASRRGPCPWTLAVLALATLILTACAQFPRRPAPLPEALDECMSLFVQADQVIDQADARDHGPARIYGFPYLRVNRFLASFRETAASAAQQRDWIERMASLDAEARALELQNAGQPVAGLTGRPLHNRLDDCRSRLVNHLLGDPVRVDRLRQAAVVPDDYVTSWRVLGLYPIASAFVSDRIRRGHQEMEDIFATPLDQLPVAGRLIRWRETPPAPIPGPVRQHDPAFRYDALGIPQLSAQTVQQLFRRHAPTWEIDVVDDNDLIGTPVWQYSAAIDTEHPTEYRRLSYTRFGSRVLLQLNYVIWFKARPGQDIYAGRIDGLTWRVTLGPDGQPWLYDSIHNCGCYHTFFPVAPLRLRPDLSEESGEPPLVPQQAPSGPLVVRLDHGRHFINRVYSDAGHRTYRPLAVAAYDRLRSLPTANGHHSFFGPYGLVPGSERPERFILWPMGVRSAGAMRQWGHHAVAFIGRRHFDDPRLVQSLFERESP</sequence>
<dbReference type="EMBL" id="SJDL01000003">
    <property type="protein sequence ID" value="TBW58758.1"/>
    <property type="molecule type" value="Genomic_DNA"/>
</dbReference>
<dbReference type="Proteomes" id="UP000313645">
    <property type="component" value="Unassembled WGS sequence"/>
</dbReference>
<keyword evidence="2" id="KW-1185">Reference proteome</keyword>
<comment type="caution">
    <text evidence="1">The sequence shown here is derived from an EMBL/GenBank/DDBJ whole genome shotgun (WGS) entry which is preliminary data.</text>
</comment>
<name>A0ABY1ZRF1_9GAMM</name>
<gene>
    <name evidence="1" type="ORF">EZI54_02495</name>
</gene>
<evidence type="ECO:0000313" key="2">
    <source>
        <dbReference type="Proteomes" id="UP000313645"/>
    </source>
</evidence>
<accession>A0ABY1ZRF1</accession>
<organism evidence="1 2">
    <name type="scientific">Marinobacter halodurans</name>
    <dbReference type="NCBI Taxonomy" id="2528979"/>
    <lineage>
        <taxon>Bacteria</taxon>
        <taxon>Pseudomonadati</taxon>
        <taxon>Pseudomonadota</taxon>
        <taxon>Gammaproteobacteria</taxon>
        <taxon>Pseudomonadales</taxon>
        <taxon>Marinobacteraceae</taxon>
        <taxon>Marinobacter</taxon>
    </lineage>
</organism>
<evidence type="ECO:0000313" key="1">
    <source>
        <dbReference type="EMBL" id="TBW58758.1"/>
    </source>
</evidence>
<protein>
    <submittedName>
        <fullName evidence="1">Uncharacterized protein</fullName>
    </submittedName>
</protein>
<proteinExistence type="predicted"/>
<reference evidence="1 2" key="1">
    <citation type="submission" date="2019-02" db="EMBL/GenBank/DDBJ databases">
        <title>Marinobacter halodurans sp. nov., a marine bacterium isolated from sea tidal flat.</title>
        <authorList>
            <person name="Yoo Y."/>
            <person name="Lee D.W."/>
            <person name="Kim B.S."/>
            <person name="Kim J.-J."/>
        </authorList>
    </citation>
    <scope>NUCLEOTIDE SEQUENCE [LARGE SCALE GENOMIC DNA]</scope>
    <source>
        <strain evidence="1 2">YJ-S3-2</strain>
    </source>
</reference>